<accession>K6E045</accession>
<dbReference type="eggNOG" id="COG2186">
    <property type="taxonomic scope" value="Bacteria"/>
</dbReference>
<evidence type="ECO:0000313" key="6">
    <source>
        <dbReference type="Proteomes" id="UP000006316"/>
    </source>
</evidence>
<organism evidence="5 6">
    <name type="scientific">Neobacillus bataviensis LMG 21833</name>
    <dbReference type="NCBI Taxonomy" id="1117379"/>
    <lineage>
        <taxon>Bacteria</taxon>
        <taxon>Bacillati</taxon>
        <taxon>Bacillota</taxon>
        <taxon>Bacilli</taxon>
        <taxon>Bacillales</taxon>
        <taxon>Bacillaceae</taxon>
        <taxon>Neobacillus</taxon>
    </lineage>
</organism>
<dbReference type="Pfam" id="PF00392">
    <property type="entry name" value="GntR"/>
    <property type="match status" value="1"/>
</dbReference>
<keyword evidence="2" id="KW-0238">DNA-binding</keyword>
<dbReference type="PANTHER" id="PTHR43537:SF5">
    <property type="entry name" value="UXU OPERON TRANSCRIPTIONAL REGULATOR"/>
    <property type="match status" value="1"/>
</dbReference>
<proteinExistence type="predicted"/>
<reference evidence="5 6" key="1">
    <citation type="journal article" date="2012" name="Front. Microbiol.">
        <title>Redundancy and modularity in membrane-associated dissimilatory nitrate reduction in Bacillus.</title>
        <authorList>
            <person name="Heylen K."/>
            <person name="Keltjens J."/>
        </authorList>
    </citation>
    <scope>NUCLEOTIDE SEQUENCE [LARGE SCALE GENOMIC DNA]</scope>
    <source>
        <strain evidence="6">LMG 21833T</strain>
    </source>
</reference>
<evidence type="ECO:0000256" key="1">
    <source>
        <dbReference type="ARBA" id="ARBA00023015"/>
    </source>
</evidence>
<dbReference type="InterPro" id="IPR011711">
    <property type="entry name" value="GntR_C"/>
</dbReference>
<comment type="caution">
    <text evidence="5">The sequence shown here is derived from an EMBL/GenBank/DDBJ whole genome shotgun (WGS) entry which is preliminary data.</text>
</comment>
<sequence>MQPIEEKERFTLSKIVSDSLRDYIITNKLSTGDKLPSERELAKMLDVSRVIIREALHSLESTGILTIKHGGGAYINSDDSSVIFNNLLFFWQMKDKNSDELFDLRLLLEKEAIAHIISQSNQENLGNLEAKILLMKDTDEPEKFKEYDRDFHRELISTTQNELFMQLADIIVQYFANVSPPTISQLEKEQTIHEHQLLLQALKDRDKKVAYEILEGHLQRSIITKSKS</sequence>
<dbReference type="SMART" id="SM00345">
    <property type="entry name" value="HTH_GNTR"/>
    <property type="match status" value="1"/>
</dbReference>
<name>K6E045_9BACI</name>
<dbReference type="SUPFAM" id="SSF48008">
    <property type="entry name" value="GntR ligand-binding domain-like"/>
    <property type="match status" value="1"/>
</dbReference>
<protein>
    <submittedName>
        <fullName evidence="5">Transcriptional regulator, pyruvate dehydrogenase complex repressor</fullName>
    </submittedName>
</protein>
<dbReference type="AlphaFoldDB" id="K6E045"/>
<dbReference type="CDD" id="cd07377">
    <property type="entry name" value="WHTH_GntR"/>
    <property type="match status" value="1"/>
</dbReference>
<keyword evidence="1" id="KW-0805">Transcription regulation</keyword>
<dbReference type="OrthoDB" id="214086at2"/>
<dbReference type="PATRIC" id="fig|1117379.3.peg.3173"/>
<dbReference type="PANTHER" id="PTHR43537">
    <property type="entry name" value="TRANSCRIPTIONAL REGULATOR, GNTR FAMILY"/>
    <property type="match status" value="1"/>
</dbReference>
<dbReference type="Proteomes" id="UP000006316">
    <property type="component" value="Unassembled WGS sequence"/>
</dbReference>
<dbReference type="InterPro" id="IPR036388">
    <property type="entry name" value="WH-like_DNA-bd_sf"/>
</dbReference>
<dbReference type="Gene3D" id="1.20.120.530">
    <property type="entry name" value="GntR ligand-binding domain-like"/>
    <property type="match status" value="1"/>
</dbReference>
<keyword evidence="3" id="KW-0804">Transcription</keyword>
<dbReference type="EMBL" id="AJLS01000115">
    <property type="protein sequence ID" value="EKN66496.1"/>
    <property type="molecule type" value="Genomic_DNA"/>
</dbReference>
<dbReference type="SMART" id="SM00895">
    <property type="entry name" value="FCD"/>
    <property type="match status" value="1"/>
</dbReference>
<feature type="domain" description="HTH gntR-type" evidence="4">
    <location>
        <begin position="10"/>
        <end position="78"/>
    </location>
</feature>
<evidence type="ECO:0000256" key="2">
    <source>
        <dbReference type="ARBA" id="ARBA00023125"/>
    </source>
</evidence>
<dbReference type="Pfam" id="PF07729">
    <property type="entry name" value="FCD"/>
    <property type="match status" value="1"/>
</dbReference>
<dbReference type="PROSITE" id="PS50949">
    <property type="entry name" value="HTH_GNTR"/>
    <property type="match status" value="1"/>
</dbReference>
<dbReference type="RefSeq" id="WP_007086064.1">
    <property type="nucleotide sequence ID" value="NZ_AJLS01000115.1"/>
</dbReference>
<gene>
    <name evidence="5" type="ORF">BABA_15342</name>
</gene>
<keyword evidence="5" id="KW-0670">Pyruvate</keyword>
<evidence type="ECO:0000313" key="5">
    <source>
        <dbReference type="EMBL" id="EKN66496.1"/>
    </source>
</evidence>
<dbReference type="InterPro" id="IPR000524">
    <property type="entry name" value="Tscrpt_reg_HTH_GntR"/>
</dbReference>
<dbReference type="Gene3D" id="1.10.10.10">
    <property type="entry name" value="Winged helix-like DNA-binding domain superfamily/Winged helix DNA-binding domain"/>
    <property type="match status" value="1"/>
</dbReference>
<evidence type="ECO:0000259" key="4">
    <source>
        <dbReference type="PROSITE" id="PS50949"/>
    </source>
</evidence>
<dbReference type="InterPro" id="IPR036390">
    <property type="entry name" value="WH_DNA-bd_sf"/>
</dbReference>
<dbReference type="PRINTS" id="PR00035">
    <property type="entry name" value="HTHGNTR"/>
</dbReference>
<dbReference type="GO" id="GO:0003700">
    <property type="term" value="F:DNA-binding transcription factor activity"/>
    <property type="evidence" value="ECO:0007669"/>
    <property type="project" value="InterPro"/>
</dbReference>
<dbReference type="GO" id="GO:0003677">
    <property type="term" value="F:DNA binding"/>
    <property type="evidence" value="ECO:0007669"/>
    <property type="project" value="UniProtKB-KW"/>
</dbReference>
<dbReference type="STRING" id="1117379.BABA_15342"/>
<keyword evidence="6" id="KW-1185">Reference proteome</keyword>
<dbReference type="SUPFAM" id="SSF46785">
    <property type="entry name" value="Winged helix' DNA-binding domain"/>
    <property type="match status" value="1"/>
</dbReference>
<dbReference type="InterPro" id="IPR008920">
    <property type="entry name" value="TF_FadR/GntR_C"/>
</dbReference>
<evidence type="ECO:0000256" key="3">
    <source>
        <dbReference type="ARBA" id="ARBA00023163"/>
    </source>
</evidence>